<evidence type="ECO:0000256" key="4">
    <source>
        <dbReference type="ARBA" id="ARBA00022692"/>
    </source>
</evidence>
<dbReference type="GO" id="GO:0005886">
    <property type="term" value="C:plasma membrane"/>
    <property type="evidence" value="ECO:0007669"/>
    <property type="project" value="UniProtKB-SubCell"/>
</dbReference>
<keyword evidence="3" id="KW-1003">Cell membrane</keyword>
<proteinExistence type="predicted"/>
<reference evidence="8 9" key="1">
    <citation type="submission" date="2019-03" db="EMBL/GenBank/DDBJ databases">
        <title>Draft genome sequence of humic substances-degrading Pseudomonas kribbensis CHA-19 from forest soil.</title>
        <authorList>
            <person name="Kim D."/>
        </authorList>
    </citation>
    <scope>NUCLEOTIDE SEQUENCE [LARGE SCALE GENOMIC DNA]</scope>
    <source>
        <strain evidence="8 9">CHA-19</strain>
    </source>
</reference>
<evidence type="ECO:0000313" key="8">
    <source>
        <dbReference type="EMBL" id="TFH79422.1"/>
    </source>
</evidence>
<feature type="transmembrane region" description="Helical" evidence="7">
    <location>
        <begin position="38"/>
        <end position="65"/>
    </location>
</feature>
<keyword evidence="5 7" id="KW-1133">Transmembrane helix</keyword>
<feature type="transmembrane region" description="Helical" evidence="7">
    <location>
        <begin position="425"/>
        <end position="444"/>
    </location>
</feature>
<dbReference type="AlphaFoldDB" id="A0A4Y8VEZ0"/>
<feature type="transmembrane region" description="Helical" evidence="7">
    <location>
        <begin position="480"/>
        <end position="500"/>
    </location>
</feature>
<keyword evidence="6 7" id="KW-0472">Membrane</keyword>
<evidence type="ECO:0000256" key="2">
    <source>
        <dbReference type="ARBA" id="ARBA00022448"/>
    </source>
</evidence>
<feature type="transmembrane region" description="Helical" evidence="7">
    <location>
        <begin position="451"/>
        <end position="468"/>
    </location>
</feature>
<dbReference type="Proteomes" id="UP000297555">
    <property type="component" value="Unassembled WGS sequence"/>
</dbReference>
<evidence type="ECO:0000256" key="6">
    <source>
        <dbReference type="ARBA" id="ARBA00023136"/>
    </source>
</evidence>
<evidence type="ECO:0000256" key="7">
    <source>
        <dbReference type="SAM" id="Phobius"/>
    </source>
</evidence>
<dbReference type="InterPro" id="IPR006726">
    <property type="entry name" value="PHBA_efflux_AaeB/fusaric-R"/>
</dbReference>
<feature type="transmembrane region" description="Helical" evidence="7">
    <location>
        <begin position="77"/>
        <end position="96"/>
    </location>
</feature>
<comment type="caution">
    <text evidence="8">The sequence shown here is derived from an EMBL/GenBank/DDBJ whole genome shotgun (WGS) entry which is preliminary data.</text>
</comment>
<dbReference type="EMBL" id="SPDQ01000017">
    <property type="protein sequence ID" value="TFH79422.1"/>
    <property type="molecule type" value="Genomic_DNA"/>
</dbReference>
<feature type="transmembrane region" description="Helical" evidence="7">
    <location>
        <begin position="399"/>
        <end position="419"/>
    </location>
</feature>
<name>A0A4Y8VEZ0_9PSED</name>
<feature type="transmembrane region" description="Helical" evidence="7">
    <location>
        <begin position="128"/>
        <end position="144"/>
    </location>
</feature>
<keyword evidence="2" id="KW-0813">Transport</keyword>
<accession>A0A4Y8VEZ0</accession>
<dbReference type="OrthoDB" id="105720at2"/>
<keyword evidence="4 7" id="KW-0812">Transmembrane</keyword>
<feature type="transmembrane region" description="Helical" evidence="7">
    <location>
        <begin position="156"/>
        <end position="179"/>
    </location>
</feature>
<protein>
    <submittedName>
        <fullName evidence="8">FUSC family protein</fullName>
    </submittedName>
</protein>
<dbReference type="Pfam" id="PF04632">
    <property type="entry name" value="FUSC"/>
    <property type="match status" value="1"/>
</dbReference>
<dbReference type="PANTHER" id="PTHR30509:SF9">
    <property type="entry name" value="MULTIDRUG RESISTANCE PROTEIN MDTO"/>
    <property type="match status" value="1"/>
</dbReference>
<evidence type="ECO:0000256" key="5">
    <source>
        <dbReference type="ARBA" id="ARBA00022989"/>
    </source>
</evidence>
<sequence>MKHSAEDWNRGGLERLYRFLIDELQPYPGRMNLLLRTLLGSALVIIISMTLQVPLLALSLIVVFYVTQTNVVLTRMVGMLFLVGATLAIGLTILLLKFTYGYPLLRILGASVLFFCSAYLIRVTRIGVVFFVVGIVVIYAQTFVDLTDQAEAVLRLVLWVWVAVSYAIGLTLLVNTLLLPAEPVRQLQNHLRSQLLTVARCLSGEQSGAALGAAAIQRSVLASQQLLRFACMRDADFRSQQAAHLARISSISRLLTLAAQLPPPTANARAIELLRQAVLDLEASLETGQVPEGLSARDQIDTTGLPGVYEEMRLELLSFLNVQAADSTPETKAKGPPMWVPDAFENPVYTQFAVKTLLAASMCYLFYMGTDWQGIHTIMLTCLIVAQPSLGATGMRATLRVGGALVGSALALAMVILVVPHIDGIVGLLFMSLPVIALGSWIAAGSERISYAGVQIVFTFALALLEQFEPSTNLTEIRDRIIGVLLGVGISLLIHAFLWPEAEGETLRQRLATLVGWLADSLKTRRAADDAPRDLRVWSELADCQAMVARVALEPGWQVAESHQEVLVLRMQELLVRLRTIAMAIDALQVELAHGQSQGEAWLASLELCNATSAVLVDYAQQLKGQQGFAVASGELERLREYATARLADDGLRARFLELLASVENLPAS</sequence>
<feature type="transmembrane region" description="Helical" evidence="7">
    <location>
        <begin position="373"/>
        <end position="392"/>
    </location>
</feature>
<comment type="subcellular location">
    <subcellularLocation>
        <location evidence="1">Cell membrane</location>
        <topology evidence="1">Multi-pass membrane protein</topology>
    </subcellularLocation>
</comment>
<evidence type="ECO:0000256" key="1">
    <source>
        <dbReference type="ARBA" id="ARBA00004651"/>
    </source>
</evidence>
<dbReference type="PANTHER" id="PTHR30509">
    <property type="entry name" value="P-HYDROXYBENZOIC ACID EFFLUX PUMP SUBUNIT-RELATED"/>
    <property type="match status" value="1"/>
</dbReference>
<feature type="transmembrane region" description="Helical" evidence="7">
    <location>
        <begin position="102"/>
        <end position="121"/>
    </location>
</feature>
<evidence type="ECO:0000313" key="9">
    <source>
        <dbReference type="Proteomes" id="UP000297555"/>
    </source>
</evidence>
<dbReference type="RefSeq" id="WP_134827222.1">
    <property type="nucleotide sequence ID" value="NZ_SPDQ01000017.1"/>
</dbReference>
<evidence type="ECO:0000256" key="3">
    <source>
        <dbReference type="ARBA" id="ARBA00022475"/>
    </source>
</evidence>
<gene>
    <name evidence="8" type="ORF">E4J90_16510</name>
</gene>
<organism evidence="8 9">
    <name type="scientific">Pseudomonas kribbensis</name>
    <dbReference type="NCBI Taxonomy" id="1628086"/>
    <lineage>
        <taxon>Bacteria</taxon>
        <taxon>Pseudomonadati</taxon>
        <taxon>Pseudomonadota</taxon>
        <taxon>Gammaproteobacteria</taxon>
        <taxon>Pseudomonadales</taxon>
        <taxon>Pseudomonadaceae</taxon>
        <taxon>Pseudomonas</taxon>
    </lineage>
</organism>